<dbReference type="Pfam" id="PF22600">
    <property type="entry name" value="MTPAP-like_central"/>
    <property type="match status" value="1"/>
</dbReference>
<dbReference type="EMBL" id="OVEO01000003">
    <property type="protein sequence ID" value="SPQ94794.1"/>
    <property type="molecule type" value="Genomic_DNA"/>
</dbReference>
<dbReference type="SUPFAM" id="SSF81301">
    <property type="entry name" value="Nucleotidyltransferase"/>
    <property type="match status" value="1"/>
</dbReference>
<organism evidence="2 3">
    <name type="scientific">Plasmodiophora brassicae</name>
    <name type="common">Clubroot disease agent</name>
    <dbReference type="NCBI Taxonomy" id="37360"/>
    <lineage>
        <taxon>Eukaryota</taxon>
        <taxon>Sar</taxon>
        <taxon>Rhizaria</taxon>
        <taxon>Endomyxa</taxon>
        <taxon>Phytomyxea</taxon>
        <taxon>Plasmodiophorida</taxon>
        <taxon>Plasmodiophoridae</taxon>
        <taxon>Plasmodiophora</taxon>
    </lineage>
</organism>
<dbReference type="InterPro" id="IPR054708">
    <property type="entry name" value="MTPAP-like_central"/>
</dbReference>
<name>A0A3P3Y3V8_PLABS</name>
<protein>
    <recommendedName>
        <fullName evidence="1">Poly(A) RNA polymerase mitochondrial-like central palm domain-containing protein</fullName>
    </recommendedName>
</protein>
<gene>
    <name evidence="2" type="ORF">PLBR_LOCUS2009</name>
</gene>
<proteinExistence type="predicted"/>
<sequence length="427" mass="46842">MTSTSASTRYLPDIAGLGDAGLGEAALATIPECLRRVWALTNQIAAALSLYCFMGYPERHAHWRLARGRAGAPPATGQSIVRDAARPWRMKRGRALPSASSLFSEASRAKRPTWTLLKAKNKQLRGGFADKALLARLWREYRAGCQEVDRCRQQVVDGVVAALSEDGALHVELFGSNAQGLAIASSDVDLYCALDDCETVRQRILDQCPAARDIQVISNARIPIVKFVVNDISFDVVCGNRDELEHGRAITKWIRSAMERTAGLADAIRFMKRWARCRGLLVPRRGTLPSLAILVLAARQKCKAGTSSDEQSVEIIAGAFATIAEGNLLTNLLYDRDAPSATLVAGAESERIERLQTEHDDFAGTGFGTRMFILDPIIGTINLARFVDDRTITRIRDAFREAHDHLLQATADDNVFERLARSPSGIE</sequence>
<dbReference type="AlphaFoldDB" id="A0A3P3Y3V8"/>
<accession>A0A3P3Y3V8</accession>
<evidence type="ECO:0000259" key="1">
    <source>
        <dbReference type="Pfam" id="PF22600"/>
    </source>
</evidence>
<dbReference type="PANTHER" id="PTHR12271:SF40">
    <property type="entry name" value="POLY(A) RNA POLYMERASE GLD2"/>
    <property type="match status" value="1"/>
</dbReference>
<evidence type="ECO:0000313" key="2">
    <source>
        <dbReference type="EMBL" id="SPQ94794.1"/>
    </source>
</evidence>
<evidence type="ECO:0000313" key="3">
    <source>
        <dbReference type="Proteomes" id="UP000290189"/>
    </source>
</evidence>
<dbReference type="GO" id="GO:0031123">
    <property type="term" value="P:RNA 3'-end processing"/>
    <property type="evidence" value="ECO:0007669"/>
    <property type="project" value="TreeGrafter"/>
</dbReference>
<reference evidence="2 3" key="1">
    <citation type="submission" date="2018-03" db="EMBL/GenBank/DDBJ databases">
        <authorList>
            <person name="Fogelqvist J."/>
        </authorList>
    </citation>
    <scope>NUCLEOTIDE SEQUENCE [LARGE SCALE GENOMIC DNA]</scope>
</reference>
<dbReference type="CDD" id="cd05402">
    <property type="entry name" value="NT_PAP_TUTase"/>
    <property type="match status" value="1"/>
</dbReference>
<keyword evidence="2" id="KW-0496">Mitochondrion</keyword>
<dbReference type="Gene3D" id="3.30.460.10">
    <property type="entry name" value="Beta Polymerase, domain 2"/>
    <property type="match status" value="1"/>
</dbReference>
<feature type="domain" description="Poly(A) RNA polymerase mitochondrial-like central palm" evidence="1">
    <location>
        <begin position="168"/>
        <end position="244"/>
    </location>
</feature>
<dbReference type="GO" id="GO:0016779">
    <property type="term" value="F:nucleotidyltransferase activity"/>
    <property type="evidence" value="ECO:0007669"/>
    <property type="project" value="TreeGrafter"/>
</dbReference>
<dbReference type="Proteomes" id="UP000290189">
    <property type="component" value="Unassembled WGS sequence"/>
</dbReference>
<dbReference type="PANTHER" id="PTHR12271">
    <property type="entry name" value="POLY A POLYMERASE CID PAP -RELATED"/>
    <property type="match status" value="1"/>
</dbReference>
<dbReference type="Gene3D" id="1.10.1410.10">
    <property type="match status" value="1"/>
</dbReference>
<geneLocation type="mitochondrion" evidence="2"/>
<dbReference type="InterPro" id="IPR043519">
    <property type="entry name" value="NT_sf"/>
</dbReference>
<dbReference type="SUPFAM" id="SSF81631">
    <property type="entry name" value="PAP/OAS1 substrate-binding domain"/>
    <property type="match status" value="1"/>
</dbReference>